<feature type="domain" description="SLH" evidence="1">
    <location>
        <begin position="694"/>
        <end position="757"/>
    </location>
</feature>
<gene>
    <name evidence="2" type="ORF">BSK65_26720</name>
</gene>
<evidence type="ECO:0000259" key="1">
    <source>
        <dbReference type="PROSITE" id="PS51272"/>
    </source>
</evidence>
<dbReference type="PROSITE" id="PS51272">
    <property type="entry name" value="SLH"/>
    <property type="match status" value="3"/>
</dbReference>
<dbReference type="AlphaFoldDB" id="A0A1R0Z9F6"/>
<proteinExistence type="predicted"/>
<accession>A0A1R0Z9F6</accession>
<dbReference type="Pfam" id="PF00395">
    <property type="entry name" value="SLH"/>
    <property type="match status" value="3"/>
</dbReference>
<name>A0A1R0Z9F6_9BACL</name>
<evidence type="ECO:0000313" key="3">
    <source>
        <dbReference type="Proteomes" id="UP000187425"/>
    </source>
</evidence>
<protein>
    <recommendedName>
        <fullName evidence="1">SLH domain-containing protein</fullName>
    </recommendedName>
</protein>
<evidence type="ECO:0000313" key="2">
    <source>
        <dbReference type="EMBL" id="OME64905.1"/>
    </source>
</evidence>
<dbReference type="InterPro" id="IPR001119">
    <property type="entry name" value="SLH_dom"/>
</dbReference>
<dbReference type="InterPro" id="IPR051465">
    <property type="entry name" value="Cell_Envelope_Struct_Comp"/>
</dbReference>
<dbReference type="OrthoDB" id="3193440at2"/>
<dbReference type="EMBL" id="MPTW01000023">
    <property type="protein sequence ID" value="OME64905.1"/>
    <property type="molecule type" value="Genomic_DNA"/>
</dbReference>
<dbReference type="PANTHER" id="PTHR43308:SF5">
    <property type="entry name" value="S-LAYER PROTEIN _ PEPTIDOGLYCAN ENDO-BETA-N-ACETYLGLUCOSAMINIDASE"/>
    <property type="match status" value="1"/>
</dbReference>
<dbReference type="Proteomes" id="UP000187425">
    <property type="component" value="Unassembled WGS sequence"/>
</dbReference>
<sequence>MDRTVTFNEGTATLNGSPFTSGATVSAEGDYTLVVSNAAGNITTVNFTIDKTIPTVTGAADGESYNVDRTITFNEGTATMNGHPFTSGATVSTEGSYKLIVTDAAGNITTVNFTIDKTNPTVTGVADGESYNVDRTITFNMGTATLNGDSFVSGSEVRDEGDYTLIVTDGTGNVTTIQFTIDKTAPAVSGVTEGSSYNTNQSAAFNEGTASMNGDPFVSGATVSAEGDYTLVVTDAAGNVTTVNFTIDKTAPTVTGVAEGESYNVDRMIAFNEGTATMNGDSFTSGATVSGEGSYKLIVTDAAGNVTTVNFTMNKTGPSVIGVVYGASYNTDRTITFNMGTATLNGDLFVSGSEVRDEGDYTLVVTDAAGNITTVSFTIDKTNPKITGLTAGISNYTSPLTIGFNEGTATINGQPFTNGATITSSANYTLVVTDAAGNQTSVTFTLNVPTAQSGSDSVSSLVSSLSSGSELEIEINGVKHKDLGKVTTAVINGKKVTTVTFDEAKLSRYLDSLSNKPFIFIPVHNDSDRVLLLLNSQIIKTLNDRNADIQIQTELASYLLAANQIDWSLVAKSFGSEDALRNMEIQVEINNAPDNDIEQVSNKLGEARLLSPVINFNISAKHGGTTIELNKFLSYVERTITIPNSADPYSRIMTGITITKDGNIVPVPTRIVKENGKTFAVIYSLTNSAYAVIENSKTFADIQKHWAKKEIEQAASKLIVQGISESSFQPNKQITRAEFTAMLVRALGLHEFDQSASFSDIKSGQWYYETVSIAEGYGLVTTSNSSQYIPNEKLSREEAMVLLAKAMKLAGLETTITDREATQQLSAFKDHHLLNLSARAAAALNIKYGIIKGNQGQLTPDNVITRAEMTVILQRFLEAAKLS</sequence>
<feature type="domain" description="SLH" evidence="1">
    <location>
        <begin position="825"/>
        <end position="883"/>
    </location>
</feature>
<dbReference type="PANTHER" id="PTHR43308">
    <property type="entry name" value="OUTER MEMBRANE PROTEIN ALPHA-RELATED"/>
    <property type="match status" value="1"/>
</dbReference>
<organism evidence="2 3">
    <name type="scientific">Paenibacillus odorifer</name>
    <dbReference type="NCBI Taxonomy" id="189426"/>
    <lineage>
        <taxon>Bacteria</taxon>
        <taxon>Bacillati</taxon>
        <taxon>Bacillota</taxon>
        <taxon>Bacilli</taxon>
        <taxon>Bacillales</taxon>
        <taxon>Paenibacillaceae</taxon>
        <taxon>Paenibacillus</taxon>
    </lineage>
</organism>
<comment type="caution">
    <text evidence="2">The sequence shown here is derived from an EMBL/GenBank/DDBJ whole genome shotgun (WGS) entry which is preliminary data.</text>
</comment>
<reference evidence="2 3" key="1">
    <citation type="submission" date="2016-11" db="EMBL/GenBank/DDBJ databases">
        <title>Paenibacillus species isolates.</title>
        <authorList>
            <person name="Beno S.M."/>
        </authorList>
    </citation>
    <scope>NUCLEOTIDE SEQUENCE [LARGE SCALE GENOMIC DNA]</scope>
    <source>
        <strain evidence="2 3">FSL H7-0443</strain>
    </source>
</reference>
<feature type="domain" description="SLH" evidence="1">
    <location>
        <begin position="758"/>
        <end position="817"/>
    </location>
</feature>